<reference evidence="1 2" key="1">
    <citation type="submission" date="2017-09" db="EMBL/GenBank/DDBJ databases">
        <title>Complete Genome Sequences of Two Strains of the Meat Spoilage Bacterium Brochothrix thermosphacta Isolated from Ground Chicken.</title>
        <authorList>
            <person name="Paoli G.C."/>
            <person name="Wijey C."/>
            <person name="Chen C.-Y."/>
            <person name="Nguyen L."/>
            <person name="Yan X."/>
            <person name="Irwin P.L."/>
        </authorList>
    </citation>
    <scope>NUCLEOTIDE SEQUENCE [LARGE SCALE GENOMIC DNA]</scope>
    <source>
        <strain evidence="1 2">BI</strain>
    </source>
</reference>
<sequence>MKATSHPFKTEEIGENLLLTLYVRKRFLKSHKFWCDFKFLTFKKIKIKQKTRGAIPSSFCLFLFNYI</sequence>
<protein>
    <submittedName>
        <fullName evidence="1">Uncharacterized protein</fullName>
    </submittedName>
</protein>
<name>A0A1D2L975_BROTH</name>
<dbReference type="EMBL" id="CP023483">
    <property type="protein sequence ID" value="ATF25733.1"/>
    <property type="molecule type" value="Genomic_DNA"/>
</dbReference>
<accession>A0A1D2L975</accession>
<dbReference type="Proteomes" id="UP000243591">
    <property type="component" value="Chromosome"/>
</dbReference>
<evidence type="ECO:0000313" key="2">
    <source>
        <dbReference type="Proteomes" id="UP000243591"/>
    </source>
</evidence>
<proteinExistence type="predicted"/>
<evidence type="ECO:0000313" key="1">
    <source>
        <dbReference type="EMBL" id="ATF25733.1"/>
    </source>
</evidence>
<gene>
    <name evidence="1" type="ORF">CNY62_04620</name>
</gene>
<organism evidence="1 2">
    <name type="scientific">Brochothrix thermosphacta</name>
    <name type="common">Microbacterium thermosphactum</name>
    <dbReference type="NCBI Taxonomy" id="2756"/>
    <lineage>
        <taxon>Bacteria</taxon>
        <taxon>Bacillati</taxon>
        <taxon>Bacillota</taxon>
        <taxon>Bacilli</taxon>
        <taxon>Bacillales</taxon>
        <taxon>Listeriaceae</taxon>
        <taxon>Brochothrix</taxon>
    </lineage>
</organism>
<dbReference type="AlphaFoldDB" id="A0A1D2L975"/>
<keyword evidence="2" id="KW-1185">Reference proteome</keyword>
<dbReference type="KEGG" id="bths:CNY62_04620"/>